<gene>
    <name evidence="12" type="ORF">PhCBS80983_g04461</name>
</gene>
<evidence type="ECO:0008006" key="14">
    <source>
        <dbReference type="Google" id="ProtNLM"/>
    </source>
</evidence>
<comment type="caution">
    <text evidence="12">The sequence shown here is derived from an EMBL/GenBank/DDBJ whole genome shotgun (WGS) entry which is preliminary data.</text>
</comment>
<feature type="transmembrane region" description="Helical" evidence="9">
    <location>
        <begin position="1001"/>
        <end position="1021"/>
    </location>
</feature>
<feature type="transmembrane region" description="Helical" evidence="9">
    <location>
        <begin position="334"/>
        <end position="351"/>
    </location>
</feature>
<dbReference type="PROSITE" id="PS50893">
    <property type="entry name" value="ABC_TRANSPORTER_2"/>
    <property type="match status" value="2"/>
</dbReference>
<dbReference type="Gene3D" id="1.20.1560.10">
    <property type="entry name" value="ABC transporter type 1, transmembrane domain"/>
    <property type="match status" value="2"/>
</dbReference>
<dbReference type="FunFam" id="3.40.50.300:FF:000630">
    <property type="entry name" value="ATP-binding cassette (ABC) transporter, putative"/>
    <property type="match status" value="1"/>
</dbReference>
<reference evidence="12 13" key="1">
    <citation type="journal article" date="2019" name="Sci. Rep.">
        <title>Comparative genomics of chytrid fungi reveal insights into the obligate biotrophic and pathogenic lifestyle of Synchytrium endobioticum.</title>
        <authorList>
            <person name="van de Vossenberg B.T.L.H."/>
            <person name="Warris S."/>
            <person name="Nguyen H.D.T."/>
            <person name="van Gent-Pelzer M.P.E."/>
            <person name="Joly D.L."/>
            <person name="van de Geest H.C."/>
            <person name="Bonants P.J.M."/>
            <person name="Smith D.S."/>
            <person name="Levesque C.A."/>
            <person name="van der Lee T.A.J."/>
        </authorList>
    </citation>
    <scope>NUCLEOTIDE SEQUENCE [LARGE SCALE GENOMIC DNA]</scope>
    <source>
        <strain evidence="12 13">CBS 809.83</strain>
    </source>
</reference>
<evidence type="ECO:0000259" key="10">
    <source>
        <dbReference type="PROSITE" id="PS50893"/>
    </source>
</evidence>
<feature type="transmembrane region" description="Helical" evidence="9">
    <location>
        <begin position="774"/>
        <end position="802"/>
    </location>
</feature>
<dbReference type="CDD" id="cd03244">
    <property type="entry name" value="ABCC_MRP_domain2"/>
    <property type="match status" value="1"/>
</dbReference>
<dbReference type="FunFam" id="3.40.50.300:FF:000997">
    <property type="entry name" value="Multidrug resistance-associated protein 1"/>
    <property type="match status" value="1"/>
</dbReference>
<protein>
    <recommendedName>
        <fullName evidence="14">P-loop containing nucleoside triphosphate hydrolase protein</fullName>
    </recommendedName>
</protein>
<dbReference type="Proteomes" id="UP000318582">
    <property type="component" value="Unassembled WGS sequence"/>
</dbReference>
<dbReference type="GO" id="GO:0140359">
    <property type="term" value="F:ABC-type transporter activity"/>
    <property type="evidence" value="ECO:0007669"/>
    <property type="project" value="InterPro"/>
</dbReference>
<evidence type="ECO:0000256" key="3">
    <source>
        <dbReference type="ARBA" id="ARBA00022692"/>
    </source>
</evidence>
<feature type="transmembrane region" description="Helical" evidence="9">
    <location>
        <begin position="116"/>
        <end position="135"/>
    </location>
</feature>
<comment type="subcellular location">
    <subcellularLocation>
        <location evidence="1">Vacuole membrane</location>
        <topology evidence="1">Multi-pass membrane protein</topology>
    </subcellularLocation>
</comment>
<accession>A0A507DYM7</accession>
<keyword evidence="5" id="KW-0547">Nucleotide-binding</keyword>
<dbReference type="InterPro" id="IPR003439">
    <property type="entry name" value="ABC_transporter-like_ATP-bd"/>
</dbReference>
<keyword evidence="4" id="KW-0677">Repeat</keyword>
<keyword evidence="3 9" id="KW-0812">Transmembrane</keyword>
<dbReference type="Gene3D" id="3.40.50.300">
    <property type="entry name" value="P-loop containing nucleotide triphosphate hydrolases"/>
    <property type="match status" value="2"/>
</dbReference>
<keyword evidence="8 9" id="KW-0472">Membrane</keyword>
<feature type="transmembrane region" description="Helical" evidence="9">
    <location>
        <begin position="155"/>
        <end position="174"/>
    </location>
</feature>
<evidence type="ECO:0000259" key="11">
    <source>
        <dbReference type="PROSITE" id="PS50929"/>
    </source>
</evidence>
<dbReference type="CDD" id="cd03250">
    <property type="entry name" value="ABCC_MRP_domain1"/>
    <property type="match status" value="1"/>
</dbReference>
<dbReference type="SUPFAM" id="SSF52540">
    <property type="entry name" value="P-loop containing nucleoside triphosphate hydrolases"/>
    <property type="match status" value="2"/>
</dbReference>
<evidence type="ECO:0000256" key="9">
    <source>
        <dbReference type="SAM" id="Phobius"/>
    </source>
</evidence>
<proteinExistence type="predicted"/>
<dbReference type="InterPro" id="IPR036640">
    <property type="entry name" value="ABC1_TM_sf"/>
</dbReference>
<feature type="transmembrane region" description="Helical" evidence="9">
    <location>
        <begin position="357"/>
        <end position="379"/>
    </location>
</feature>
<feature type="domain" description="ABC transporter" evidence="10">
    <location>
        <begin position="485"/>
        <end position="711"/>
    </location>
</feature>
<name>A0A507DYM7_9FUNG</name>
<keyword evidence="2" id="KW-0813">Transport</keyword>
<dbReference type="InterPro" id="IPR027417">
    <property type="entry name" value="P-loop_NTPase"/>
</dbReference>
<dbReference type="InterPro" id="IPR017871">
    <property type="entry name" value="ABC_transporter-like_CS"/>
</dbReference>
<dbReference type="GO" id="GO:0005524">
    <property type="term" value="F:ATP binding"/>
    <property type="evidence" value="ECO:0007669"/>
    <property type="project" value="UniProtKB-KW"/>
</dbReference>
<organism evidence="12 13">
    <name type="scientific">Powellomyces hirtus</name>
    <dbReference type="NCBI Taxonomy" id="109895"/>
    <lineage>
        <taxon>Eukaryota</taxon>
        <taxon>Fungi</taxon>
        <taxon>Fungi incertae sedis</taxon>
        <taxon>Chytridiomycota</taxon>
        <taxon>Chytridiomycota incertae sedis</taxon>
        <taxon>Chytridiomycetes</taxon>
        <taxon>Spizellomycetales</taxon>
        <taxon>Powellomycetaceae</taxon>
        <taxon>Powellomyces</taxon>
    </lineage>
</organism>
<dbReference type="GO" id="GO:0016887">
    <property type="term" value="F:ATP hydrolysis activity"/>
    <property type="evidence" value="ECO:0007669"/>
    <property type="project" value="InterPro"/>
</dbReference>
<dbReference type="InterPro" id="IPR003593">
    <property type="entry name" value="AAA+_ATPase"/>
</dbReference>
<dbReference type="Pfam" id="PF00005">
    <property type="entry name" value="ABC_tran"/>
    <property type="match status" value="2"/>
</dbReference>
<keyword evidence="6" id="KW-0067">ATP-binding</keyword>
<dbReference type="STRING" id="109895.A0A507DYM7"/>
<evidence type="ECO:0000256" key="7">
    <source>
        <dbReference type="ARBA" id="ARBA00022989"/>
    </source>
</evidence>
<dbReference type="PROSITE" id="PS50929">
    <property type="entry name" value="ABC_TM1F"/>
    <property type="match status" value="2"/>
</dbReference>
<evidence type="ECO:0000313" key="13">
    <source>
        <dbReference type="Proteomes" id="UP000318582"/>
    </source>
</evidence>
<evidence type="ECO:0000313" key="12">
    <source>
        <dbReference type="EMBL" id="TPX56551.1"/>
    </source>
</evidence>
<dbReference type="InterPro" id="IPR044726">
    <property type="entry name" value="ABCC_6TM_D2"/>
</dbReference>
<evidence type="ECO:0000256" key="5">
    <source>
        <dbReference type="ARBA" id="ARBA00022741"/>
    </source>
</evidence>
<keyword evidence="7 9" id="KW-1133">Transmembrane helix</keyword>
<dbReference type="GO" id="GO:0000329">
    <property type="term" value="C:fungal-type vacuole membrane"/>
    <property type="evidence" value="ECO:0007669"/>
    <property type="project" value="UniProtKB-ARBA"/>
</dbReference>
<feature type="transmembrane region" description="Helical" evidence="9">
    <location>
        <begin position="1027"/>
        <end position="1049"/>
    </location>
</feature>
<dbReference type="SMART" id="SM00382">
    <property type="entry name" value="AAA"/>
    <property type="match status" value="2"/>
</dbReference>
<dbReference type="SUPFAM" id="SSF90123">
    <property type="entry name" value="ABC transporter transmembrane region"/>
    <property type="match status" value="2"/>
</dbReference>
<evidence type="ECO:0000256" key="1">
    <source>
        <dbReference type="ARBA" id="ARBA00004128"/>
    </source>
</evidence>
<feature type="transmembrane region" description="Helical" evidence="9">
    <location>
        <begin position="260"/>
        <end position="280"/>
    </location>
</feature>
<dbReference type="PANTHER" id="PTHR24223">
    <property type="entry name" value="ATP-BINDING CASSETTE SUB-FAMILY C"/>
    <property type="match status" value="1"/>
</dbReference>
<evidence type="ECO:0000256" key="8">
    <source>
        <dbReference type="ARBA" id="ARBA00023136"/>
    </source>
</evidence>
<evidence type="ECO:0000256" key="4">
    <source>
        <dbReference type="ARBA" id="ARBA00022737"/>
    </source>
</evidence>
<dbReference type="PANTHER" id="PTHR24223:SF443">
    <property type="entry name" value="MULTIDRUG-RESISTANCE LIKE PROTEIN 1, ISOFORM I"/>
    <property type="match status" value="1"/>
</dbReference>
<feature type="domain" description="ABC transmembrane type-1" evidence="11">
    <location>
        <begin position="116"/>
        <end position="398"/>
    </location>
</feature>
<feature type="domain" description="ABC transporter" evidence="10">
    <location>
        <begin position="1088"/>
        <end position="1325"/>
    </location>
</feature>
<dbReference type="CDD" id="cd18580">
    <property type="entry name" value="ABC_6TM_ABCC_D2"/>
    <property type="match status" value="1"/>
</dbReference>
<keyword evidence="13" id="KW-1185">Reference proteome</keyword>
<feature type="transmembrane region" description="Helical" evidence="9">
    <location>
        <begin position="232"/>
        <end position="254"/>
    </location>
</feature>
<dbReference type="EMBL" id="QEAQ01000071">
    <property type="protein sequence ID" value="TPX56551.1"/>
    <property type="molecule type" value="Genomic_DNA"/>
</dbReference>
<feature type="domain" description="ABC transmembrane type-1" evidence="11">
    <location>
        <begin position="795"/>
        <end position="1065"/>
    </location>
</feature>
<sequence>MGAHGSWNDEIKSAARRRRPTGVEFNMRHLSAKRDDPPTKLELSETLIERSFFSYITFSWITPLLKRGKRSILQEEDLPNFTEKSRAHNARSILNPFWQQYERYQTKVADQDGKKAAVLAGISVAAAIIQPLLIADVVTLLDPSANHAGPIIKTVWGYGLLYFGLSVAAAFATFNFQAMYLDMQVELRAIVVGAVYGKALRLSTKSQQDFGAGTVNSMINADVQLIGSFPMYLTRVITCTVQIILALYLLARLLGVTTSITAGAFVLLSVLTVVCINQFARNQGRYMKTLDKRTKLLRELIYGMKSLKLEASEKHEATRIEDARNLQLRDLRRMIGWMFLVFVCVIVQQDFIPTITIIGYTQFGGAINATTVFPILGLLSALMEPSGMLGGSIMRLSQSLPSVKRVSTFLLAEEIRPEETTRRLSLDAANADTPAISLTRANFSWEASTPTDDASDQKIDLTEELAVKDVHTRGSEDKDASMNTVVVKEVEEVDGLDKPKQGFHLSDISLDILRGSLVAIVGPVGSGKSSMLSALVGAMRKTGGTATVTGSIGYCAQEPWVLSGTLEQNIRGFSGDLSQADVSDAVSGVCLERDIQAFPHGLGTRVGEKGISLSGGQKARLAMGRAIASNPDIYLLDDPLAALDAQVGKTIFEKTICGSMRGKTVLLATHQLHLISKADIVVVLNGGKVAESGSFSELMEIPSGVLANMMKNYAVEENVDDGKDTVAEGQSLLPEQEGEKVLKEYDEQLAIAEDRQQGLVEFSVVLRYFKTGGFFLALLPLILFPIGIGMNSFAAILMVIWADNEWNWTDDRYFTLYYSIGIVKLFSILFTTVLWFSLGYRASKSYHHNALLALIRAPLGWFDGQPAGRIINRMTTDVLQLDLSLAQDIINLVDTTAMFLANVVIVAYGTPFILILFAVMSIPSVWAFRFFQASYRELKRLSSILKSPLAAHCSETFNGIPSIKAYRWETSFVARQEATTDSANKAILLTDSAKLWISLRMTLFTSVIVLASVMLAEIGVVDGSAAGLMLVGAINLGTLLNVVLLMIGMTEASFNAVERLDYYAGKLPIEKSTGTDKVDDTWPRSGGVVIENLEIRYDTTAESASPVLQDLSVVIRPEEKVAVCGRSGAGKSTLMLALFRIVEASKGTIRIDGQDISKIDLDTLRDRLQIIPQEPILFSGTFRSNVDRWGKRTDQEIWNALEMAGMKEYISSLPGQLEAEVSEGGSNMSSGQRQLIVLTKAILSNAKIIIMDEATAAVDHEADERIQEMISTHFKHCTVISIAHRLNTIAGFDKVLVLRDGRFVEFDSPHVLLADPSSLFTDLVEASGSANAAVIRDIAARHQAEQDAVEM</sequence>
<dbReference type="InterPro" id="IPR011527">
    <property type="entry name" value="ABC1_TM_dom"/>
</dbReference>
<dbReference type="Pfam" id="PF00664">
    <property type="entry name" value="ABC_membrane"/>
    <property type="match status" value="2"/>
</dbReference>
<feature type="transmembrane region" description="Helical" evidence="9">
    <location>
        <begin position="814"/>
        <end position="838"/>
    </location>
</feature>
<evidence type="ECO:0000256" key="6">
    <source>
        <dbReference type="ARBA" id="ARBA00022840"/>
    </source>
</evidence>
<dbReference type="InterPro" id="IPR050173">
    <property type="entry name" value="ABC_transporter_C-like"/>
</dbReference>
<evidence type="ECO:0000256" key="2">
    <source>
        <dbReference type="ARBA" id="ARBA00022448"/>
    </source>
</evidence>
<dbReference type="PROSITE" id="PS00211">
    <property type="entry name" value="ABC_TRANSPORTER_1"/>
    <property type="match status" value="1"/>
</dbReference>